<sequence length="401" mass="44545">MKIAYIVSKYPAVSHTFILNEIQALRALKVEISTFSIRKAEISDILGDIASKEAKATRSILPIPVVELCKSIGWCLLHRPSELMKVTYNYIVKQGVLVEKIKWSAYLFEGVLLAYWLIKDQYDHLHCHFGNSGSNTALIASLIAHVPLSITFHGSELNSPISFRIPEKVNKAAFIACISKYGRAKLMHICKRSDWDKIKIVRCGIKEPEPSEYPVNIDGEQQILCVGRLSPEKGHHILLDAFEIIQKRNNKVSMILVGDGPLREELEERVGSLQIPAKIMFTGSLEPEKVSDLYKSSSLAVLASFSEGVPVVLMEAFSHGRPVVATFVGGIPELVENGINGLLVPPSDSENLADAIEEILRNPKQAEEMGLNGVLKINKEFNELVSAKKLKNLFETSIFQS</sequence>
<comment type="caution">
    <text evidence="2">The sequence shown here is derived from an EMBL/GenBank/DDBJ whole genome shotgun (WGS) entry which is preliminary data.</text>
</comment>
<evidence type="ECO:0000313" key="3">
    <source>
        <dbReference type="Proteomes" id="UP000587760"/>
    </source>
</evidence>
<name>A0A841R793_9SPIO</name>
<evidence type="ECO:0000259" key="1">
    <source>
        <dbReference type="Pfam" id="PF00534"/>
    </source>
</evidence>
<dbReference type="Gene3D" id="3.40.50.2000">
    <property type="entry name" value="Glycogen Phosphorylase B"/>
    <property type="match status" value="2"/>
</dbReference>
<keyword evidence="2" id="KW-0808">Transferase</keyword>
<protein>
    <submittedName>
        <fullName evidence="2">Glycosyltransferase involved in cell wall biosynthesis</fullName>
    </submittedName>
</protein>
<dbReference type="EMBL" id="JACHGJ010000001">
    <property type="protein sequence ID" value="MBB6479251.1"/>
    <property type="molecule type" value="Genomic_DNA"/>
</dbReference>
<dbReference type="CDD" id="cd03801">
    <property type="entry name" value="GT4_PimA-like"/>
    <property type="match status" value="1"/>
</dbReference>
<dbReference type="Proteomes" id="UP000587760">
    <property type="component" value="Unassembled WGS sequence"/>
</dbReference>
<proteinExistence type="predicted"/>
<gene>
    <name evidence="2" type="ORF">HNR50_000884</name>
</gene>
<dbReference type="AlphaFoldDB" id="A0A841R793"/>
<dbReference type="SUPFAM" id="SSF53756">
    <property type="entry name" value="UDP-Glycosyltransferase/glycogen phosphorylase"/>
    <property type="match status" value="1"/>
</dbReference>
<dbReference type="PANTHER" id="PTHR45947:SF15">
    <property type="entry name" value="TEICHURONIC ACID BIOSYNTHESIS GLYCOSYLTRANSFERASE TUAC-RELATED"/>
    <property type="match status" value="1"/>
</dbReference>
<feature type="domain" description="Glycosyl transferase family 1" evidence="1">
    <location>
        <begin position="218"/>
        <end position="373"/>
    </location>
</feature>
<accession>A0A841R793</accession>
<organism evidence="2 3">
    <name type="scientific">Spirochaeta isovalerica</name>
    <dbReference type="NCBI Taxonomy" id="150"/>
    <lineage>
        <taxon>Bacteria</taxon>
        <taxon>Pseudomonadati</taxon>
        <taxon>Spirochaetota</taxon>
        <taxon>Spirochaetia</taxon>
        <taxon>Spirochaetales</taxon>
        <taxon>Spirochaetaceae</taxon>
        <taxon>Spirochaeta</taxon>
    </lineage>
</organism>
<dbReference type="RefSeq" id="WP_184744262.1">
    <property type="nucleotide sequence ID" value="NZ_JACHGJ010000001.1"/>
</dbReference>
<dbReference type="InterPro" id="IPR001296">
    <property type="entry name" value="Glyco_trans_1"/>
</dbReference>
<dbReference type="GO" id="GO:0016757">
    <property type="term" value="F:glycosyltransferase activity"/>
    <property type="evidence" value="ECO:0007669"/>
    <property type="project" value="InterPro"/>
</dbReference>
<evidence type="ECO:0000313" key="2">
    <source>
        <dbReference type="EMBL" id="MBB6479251.1"/>
    </source>
</evidence>
<dbReference type="Pfam" id="PF00534">
    <property type="entry name" value="Glycos_transf_1"/>
    <property type="match status" value="1"/>
</dbReference>
<dbReference type="PANTHER" id="PTHR45947">
    <property type="entry name" value="SULFOQUINOVOSYL TRANSFERASE SQD2"/>
    <property type="match status" value="1"/>
</dbReference>
<dbReference type="InterPro" id="IPR050194">
    <property type="entry name" value="Glycosyltransferase_grp1"/>
</dbReference>
<keyword evidence="3" id="KW-1185">Reference proteome</keyword>
<reference evidence="2 3" key="1">
    <citation type="submission" date="2020-08" db="EMBL/GenBank/DDBJ databases">
        <title>Genomic Encyclopedia of Type Strains, Phase IV (KMG-IV): sequencing the most valuable type-strain genomes for metagenomic binning, comparative biology and taxonomic classification.</title>
        <authorList>
            <person name="Goeker M."/>
        </authorList>
    </citation>
    <scope>NUCLEOTIDE SEQUENCE [LARGE SCALE GENOMIC DNA]</scope>
    <source>
        <strain evidence="2 3">DSM 2461</strain>
    </source>
</reference>